<dbReference type="GO" id="GO:0003677">
    <property type="term" value="F:DNA binding"/>
    <property type="evidence" value="ECO:0007669"/>
    <property type="project" value="UniProtKB-KW"/>
</dbReference>
<proteinExistence type="predicted"/>
<name>G0EFG8_PYRF1</name>
<dbReference type="eggNOG" id="arCOG02836">
    <property type="taxonomic scope" value="Archaea"/>
</dbReference>
<protein>
    <submittedName>
        <fullName evidence="1">CopG/DNA-binding domain-containing protein</fullName>
    </submittedName>
</protein>
<sequence>MCLYMVRPMAKRCVELSEELVKRIESVLDKAGFKSVEEFIEFVVSEALEAVAGPGEASMSKEDEEKVKERLRALGYI</sequence>
<accession>G0EFG8</accession>
<dbReference type="InParanoid" id="G0EFG8"/>
<evidence type="ECO:0000313" key="2">
    <source>
        <dbReference type="Proteomes" id="UP000001037"/>
    </source>
</evidence>
<dbReference type="KEGG" id="pfm:Pyrfu_1126"/>
<dbReference type="STRING" id="694429.Pyrfu_1126"/>
<reference evidence="1 2" key="1">
    <citation type="journal article" date="2011" name="Stand. Genomic Sci.">
        <title>Complete genome sequence of the hyperthermophilic chemolithoautotroph Pyrolobus fumarii type strain (1A).</title>
        <authorList>
            <person name="Anderson I."/>
            <person name="Goker M."/>
            <person name="Nolan M."/>
            <person name="Lucas S."/>
            <person name="Hammon N."/>
            <person name="Deshpande S."/>
            <person name="Cheng J.F."/>
            <person name="Tapia R."/>
            <person name="Han C."/>
            <person name="Goodwin L."/>
            <person name="Pitluck S."/>
            <person name="Huntemann M."/>
            <person name="Liolios K."/>
            <person name="Ivanova N."/>
            <person name="Pagani I."/>
            <person name="Mavromatis K."/>
            <person name="Ovchinikova G."/>
            <person name="Pati A."/>
            <person name="Chen A."/>
            <person name="Palaniappan K."/>
            <person name="Land M."/>
            <person name="Hauser L."/>
            <person name="Brambilla E.M."/>
            <person name="Huber H."/>
            <person name="Yasawong M."/>
            <person name="Rohde M."/>
            <person name="Spring S."/>
            <person name="Abt B."/>
            <person name="Sikorski J."/>
            <person name="Wirth R."/>
            <person name="Detter J.C."/>
            <person name="Woyke T."/>
            <person name="Bristow J."/>
            <person name="Eisen J.A."/>
            <person name="Markowitz V."/>
            <person name="Hugenholtz P."/>
            <person name="Kyrpides N.C."/>
            <person name="Klenk H.P."/>
            <person name="Lapidus A."/>
        </authorList>
    </citation>
    <scope>NUCLEOTIDE SEQUENCE [LARGE SCALE GENOMIC DNA]</scope>
    <source>
        <strain evidence="2">DSM 11204 / 1A</strain>
    </source>
</reference>
<keyword evidence="1" id="KW-0238">DNA-binding</keyword>
<dbReference type="Proteomes" id="UP000001037">
    <property type="component" value="Chromosome"/>
</dbReference>
<organism evidence="1 2">
    <name type="scientific">Pyrolobus fumarii (strain DSM 11204 / 1A)</name>
    <dbReference type="NCBI Taxonomy" id="694429"/>
    <lineage>
        <taxon>Archaea</taxon>
        <taxon>Thermoproteota</taxon>
        <taxon>Thermoprotei</taxon>
        <taxon>Desulfurococcales</taxon>
        <taxon>Pyrodictiaceae</taxon>
        <taxon>Pyrolobus</taxon>
    </lineage>
</organism>
<keyword evidence="2" id="KW-1185">Reference proteome</keyword>
<dbReference type="EMBL" id="CP002838">
    <property type="protein sequence ID" value="AEM38992.1"/>
    <property type="molecule type" value="Genomic_DNA"/>
</dbReference>
<gene>
    <name evidence="1" type="ordered locus">Pyrfu_1126</name>
</gene>
<dbReference type="HOGENOM" id="CLU_194986_0_0_2"/>
<evidence type="ECO:0000313" key="1">
    <source>
        <dbReference type="EMBL" id="AEM38992.1"/>
    </source>
</evidence>
<dbReference type="AlphaFoldDB" id="G0EFG8"/>